<gene>
    <name evidence="2" type="ORF">CCMA1212_006497</name>
</gene>
<organism evidence="2 3">
    <name type="scientific">Trichoderma ghanense</name>
    <dbReference type="NCBI Taxonomy" id="65468"/>
    <lineage>
        <taxon>Eukaryota</taxon>
        <taxon>Fungi</taxon>
        <taxon>Dikarya</taxon>
        <taxon>Ascomycota</taxon>
        <taxon>Pezizomycotina</taxon>
        <taxon>Sordariomycetes</taxon>
        <taxon>Hypocreomycetidae</taxon>
        <taxon>Hypocreales</taxon>
        <taxon>Hypocreaceae</taxon>
        <taxon>Trichoderma</taxon>
    </lineage>
</organism>
<name>A0ABY2H0A5_9HYPO</name>
<evidence type="ECO:0000313" key="3">
    <source>
        <dbReference type="Proteomes" id="UP001642720"/>
    </source>
</evidence>
<dbReference type="EMBL" id="PPTA01000008">
    <property type="protein sequence ID" value="TFB01546.1"/>
    <property type="molecule type" value="Genomic_DNA"/>
</dbReference>
<protein>
    <submittedName>
        <fullName evidence="2">Uncharacterized protein</fullName>
    </submittedName>
</protein>
<keyword evidence="3" id="KW-1185">Reference proteome</keyword>
<accession>A0ABY2H0A5</accession>
<dbReference type="RefSeq" id="XP_073557747.1">
    <property type="nucleotide sequence ID" value="XM_073703716.1"/>
</dbReference>
<comment type="caution">
    <text evidence="2">The sequence shown here is derived from an EMBL/GenBank/DDBJ whole genome shotgun (WGS) entry which is preliminary data.</text>
</comment>
<proteinExistence type="predicted"/>
<dbReference type="Proteomes" id="UP001642720">
    <property type="component" value="Unassembled WGS sequence"/>
</dbReference>
<dbReference type="GeneID" id="300578166"/>
<evidence type="ECO:0000256" key="1">
    <source>
        <dbReference type="SAM" id="MobiDB-lite"/>
    </source>
</evidence>
<sequence>MPRQRAATVDDSDSERRGPFTRRGREIREGLVTKNIDSQVLRALDHTFCIGFQCFTLYDAIDDPNFNAANGVPGYTIVESAEAAATERNLTLRQKRALFTLLGWWFECISCKLYKSAMDYEGTSYMLWSSGDPVRPYLRSGPCTACHEMRSRGGRSSRRR</sequence>
<evidence type="ECO:0000313" key="2">
    <source>
        <dbReference type="EMBL" id="TFB01546.1"/>
    </source>
</evidence>
<reference evidence="2 3" key="1">
    <citation type="submission" date="2018-01" db="EMBL/GenBank/DDBJ databases">
        <title>Genome characterization of the sugarcane-associated fungus Trichoderma ghanense CCMA-1212 and their application in lignocelulose bioconversion.</title>
        <authorList>
            <person name="Steindorff A.S."/>
            <person name="Mendes T.D."/>
            <person name="Vilela E.S.D."/>
            <person name="Rodrigues D.S."/>
            <person name="Formighieri E.F."/>
            <person name="Melo I.S."/>
            <person name="Favaro L.C.L."/>
        </authorList>
    </citation>
    <scope>NUCLEOTIDE SEQUENCE [LARGE SCALE GENOMIC DNA]</scope>
    <source>
        <strain evidence="2 3">CCMA-1212</strain>
    </source>
</reference>
<feature type="region of interest" description="Disordered" evidence="1">
    <location>
        <begin position="1"/>
        <end position="20"/>
    </location>
</feature>